<dbReference type="KEGG" id="pfp:PFL1_05788"/>
<dbReference type="Pfam" id="PF01083">
    <property type="entry name" value="Cutinase"/>
    <property type="match status" value="1"/>
</dbReference>
<dbReference type="GO" id="GO:0052689">
    <property type="term" value="F:carboxylic ester hydrolase activity"/>
    <property type="evidence" value="ECO:0007669"/>
    <property type="project" value="UniProtKB-ARBA"/>
</dbReference>
<evidence type="ECO:0000313" key="5">
    <source>
        <dbReference type="EMBL" id="EPQ26810.1"/>
    </source>
</evidence>
<dbReference type="RefSeq" id="XP_007881513.1">
    <property type="nucleotide sequence ID" value="XM_007883322.1"/>
</dbReference>
<evidence type="ECO:0000256" key="3">
    <source>
        <dbReference type="SAM" id="MobiDB-lite"/>
    </source>
</evidence>
<dbReference type="SMART" id="SM01110">
    <property type="entry name" value="Cutinase"/>
    <property type="match status" value="1"/>
</dbReference>
<organism evidence="5 6">
    <name type="scientific">Pseudozyma flocculosa PF-1</name>
    <dbReference type="NCBI Taxonomy" id="1277687"/>
    <lineage>
        <taxon>Eukaryota</taxon>
        <taxon>Fungi</taxon>
        <taxon>Dikarya</taxon>
        <taxon>Basidiomycota</taxon>
        <taxon>Ustilaginomycotina</taxon>
        <taxon>Ustilaginomycetes</taxon>
        <taxon>Ustilaginales</taxon>
        <taxon>Ustilaginaceae</taxon>
        <taxon>Pseudozyma</taxon>
    </lineage>
</organism>
<reference evidence="5 6" key="1">
    <citation type="journal article" date="2013" name="Plant Cell">
        <title>The transition from a phytopathogenic smut ancestor to an anamorphic biocontrol agent deciphered by comparative whole-genome analysis.</title>
        <authorList>
            <person name="Lefebvre F."/>
            <person name="Joly D.L."/>
            <person name="Labbe C."/>
            <person name="Teichmann B."/>
            <person name="Linning R."/>
            <person name="Belzile F."/>
            <person name="Bakkeren G."/>
            <person name="Belanger R.R."/>
        </authorList>
    </citation>
    <scope>NUCLEOTIDE SEQUENCE [LARGE SCALE GENOMIC DNA]</scope>
    <source>
        <strain evidence="5 6">PF-1</strain>
    </source>
</reference>
<dbReference type="InterPro" id="IPR000675">
    <property type="entry name" value="Cutinase/axe"/>
</dbReference>
<feature type="compositionally biased region" description="Gly residues" evidence="3">
    <location>
        <begin position="50"/>
        <end position="64"/>
    </location>
</feature>
<evidence type="ECO:0008006" key="7">
    <source>
        <dbReference type="Google" id="ProtNLM"/>
    </source>
</evidence>
<evidence type="ECO:0000256" key="2">
    <source>
        <dbReference type="ARBA" id="ARBA00023157"/>
    </source>
</evidence>
<feature type="chain" id="PRO_5001599451" description="Cutinase" evidence="4">
    <location>
        <begin position="18"/>
        <end position="279"/>
    </location>
</feature>
<dbReference type="EMBL" id="KE361643">
    <property type="protein sequence ID" value="EPQ26810.1"/>
    <property type="molecule type" value="Genomic_DNA"/>
</dbReference>
<evidence type="ECO:0000256" key="4">
    <source>
        <dbReference type="SAM" id="SignalP"/>
    </source>
</evidence>
<gene>
    <name evidence="5" type="ORF">PFL1_05788</name>
</gene>
<dbReference type="OrthoDB" id="2586582at2759"/>
<feature type="region of interest" description="Disordered" evidence="3">
    <location>
        <begin position="50"/>
        <end position="80"/>
    </location>
</feature>
<evidence type="ECO:0000313" key="6">
    <source>
        <dbReference type="Proteomes" id="UP000053664"/>
    </source>
</evidence>
<dbReference type="AlphaFoldDB" id="A0A061H4D5"/>
<dbReference type="HOGENOM" id="CLU_040058_6_1_1"/>
<feature type="compositionally biased region" description="Low complexity" evidence="3">
    <location>
        <begin position="65"/>
        <end position="80"/>
    </location>
</feature>
<dbReference type="SUPFAM" id="SSF53474">
    <property type="entry name" value="alpha/beta-Hydrolases"/>
    <property type="match status" value="1"/>
</dbReference>
<dbReference type="GeneID" id="19319873"/>
<dbReference type="Proteomes" id="UP000053664">
    <property type="component" value="Unassembled WGS sequence"/>
</dbReference>
<dbReference type="Gene3D" id="3.40.50.1820">
    <property type="entry name" value="alpha/beta hydrolase"/>
    <property type="match status" value="1"/>
</dbReference>
<keyword evidence="1" id="KW-0378">Hydrolase</keyword>
<keyword evidence="4" id="KW-0732">Signal</keyword>
<name>A0A061H4D5_9BASI</name>
<accession>A0A061H4D5</accession>
<feature type="signal peptide" evidence="4">
    <location>
        <begin position="1"/>
        <end position="17"/>
    </location>
</feature>
<evidence type="ECO:0000256" key="1">
    <source>
        <dbReference type="ARBA" id="ARBA00022801"/>
    </source>
</evidence>
<dbReference type="eggNOG" id="ENOG502S6TR">
    <property type="taxonomic scope" value="Eukaryota"/>
</dbReference>
<keyword evidence="2" id="KW-1015">Disulfide bond</keyword>
<sequence>MQFNALFLIALASFATALPEPIAVDGNTADAVAPRWGSYPSWGGSSGGSTGGSWWGGSTGGSTGGSSDASSGSSSGGSSSAAACNSYTVITTRGTGEAQGPSAGFRTMNSQLTSSTSGGKLYNTVYPAGFSQNSAQGTQDIVNKVTTTLRSNPNECFILQGYSQGGAATTNALPKLTGSAFDAVKGVFIIGNPLHKRGLDCNVDSNGGTTTKNVQGISAGLGSGIPQNWVSKTMDVCAFGDGVCDTTNGRGINGPHLSYGSDRNVQQMGLTFMKKQLGR</sequence>
<dbReference type="PANTHER" id="PTHR33630">
    <property type="entry name" value="CUTINASE RV1984C-RELATED-RELATED"/>
    <property type="match status" value="1"/>
</dbReference>
<proteinExistence type="predicted"/>
<dbReference type="InterPro" id="IPR029058">
    <property type="entry name" value="AB_hydrolase_fold"/>
</dbReference>
<dbReference type="PANTHER" id="PTHR33630:SF9">
    <property type="entry name" value="CUTINASE 4"/>
    <property type="match status" value="1"/>
</dbReference>
<protein>
    <recommendedName>
        <fullName evidence="7">Cutinase</fullName>
    </recommendedName>
</protein>